<feature type="compositionally biased region" description="Low complexity" evidence="1">
    <location>
        <begin position="103"/>
        <end position="114"/>
    </location>
</feature>
<gene>
    <name evidence="2" type="ORF">OsJ_21313</name>
</gene>
<proteinExistence type="predicted"/>
<dbReference type="EMBL" id="CM000143">
    <property type="protein sequence ID" value="EAZ36973.1"/>
    <property type="molecule type" value="Genomic_DNA"/>
</dbReference>
<evidence type="ECO:0000313" key="2">
    <source>
        <dbReference type="EMBL" id="EAZ36973.1"/>
    </source>
</evidence>
<organism evidence="2">
    <name type="scientific">Oryza sativa subsp. japonica</name>
    <name type="common">Rice</name>
    <dbReference type="NCBI Taxonomy" id="39947"/>
    <lineage>
        <taxon>Eukaryota</taxon>
        <taxon>Viridiplantae</taxon>
        <taxon>Streptophyta</taxon>
        <taxon>Embryophyta</taxon>
        <taxon>Tracheophyta</taxon>
        <taxon>Spermatophyta</taxon>
        <taxon>Magnoliopsida</taxon>
        <taxon>Liliopsida</taxon>
        <taxon>Poales</taxon>
        <taxon>Poaceae</taxon>
        <taxon>BOP clade</taxon>
        <taxon>Oryzoideae</taxon>
        <taxon>Oryzeae</taxon>
        <taxon>Oryzinae</taxon>
        <taxon>Oryza</taxon>
        <taxon>Oryza sativa</taxon>
    </lineage>
</organism>
<reference evidence="2" key="2">
    <citation type="submission" date="2008-12" db="EMBL/GenBank/DDBJ databases">
        <title>Improved gene annotation of the rice (Oryza sativa) genomes.</title>
        <authorList>
            <person name="Wang J."/>
            <person name="Li R."/>
            <person name="Fan W."/>
            <person name="Huang Q."/>
            <person name="Zhang J."/>
            <person name="Zhou Y."/>
            <person name="Hu Y."/>
            <person name="Zi S."/>
            <person name="Li J."/>
            <person name="Ni P."/>
            <person name="Zheng H."/>
            <person name="Zhang Y."/>
            <person name="Zhao M."/>
            <person name="Hao Q."/>
            <person name="McDermott J."/>
            <person name="Samudrala R."/>
            <person name="Kristiansen K."/>
            <person name="Wong G.K.-S."/>
        </authorList>
    </citation>
    <scope>NUCLEOTIDE SEQUENCE</scope>
</reference>
<protein>
    <submittedName>
        <fullName evidence="2">Uncharacterized protein</fullName>
    </submittedName>
</protein>
<dbReference type="Proteomes" id="UP000007752">
    <property type="component" value="Chromosome 6"/>
</dbReference>
<feature type="region of interest" description="Disordered" evidence="1">
    <location>
        <begin position="44"/>
        <end position="271"/>
    </location>
</feature>
<name>A3BBN4_ORYSJ</name>
<evidence type="ECO:0000256" key="1">
    <source>
        <dbReference type="SAM" id="MobiDB-lite"/>
    </source>
</evidence>
<dbReference type="AlphaFoldDB" id="A3BBN4"/>
<feature type="compositionally biased region" description="Polar residues" evidence="1">
    <location>
        <begin position="238"/>
        <end position="258"/>
    </location>
</feature>
<reference evidence="2" key="1">
    <citation type="journal article" date="2005" name="PLoS Biol.">
        <title>The genomes of Oryza sativa: a history of duplications.</title>
        <authorList>
            <person name="Yu J."/>
            <person name="Wang J."/>
            <person name="Lin W."/>
            <person name="Li S."/>
            <person name="Li H."/>
            <person name="Zhou J."/>
            <person name="Ni P."/>
            <person name="Dong W."/>
            <person name="Hu S."/>
            <person name="Zeng C."/>
            <person name="Zhang J."/>
            <person name="Zhang Y."/>
            <person name="Li R."/>
            <person name="Xu Z."/>
            <person name="Li S."/>
            <person name="Li X."/>
            <person name="Zheng H."/>
            <person name="Cong L."/>
            <person name="Lin L."/>
            <person name="Yin J."/>
            <person name="Geng J."/>
            <person name="Li G."/>
            <person name="Shi J."/>
            <person name="Liu J."/>
            <person name="Lv H."/>
            <person name="Li J."/>
            <person name="Wang J."/>
            <person name="Deng Y."/>
            <person name="Ran L."/>
            <person name="Shi X."/>
            <person name="Wang X."/>
            <person name="Wu Q."/>
            <person name="Li C."/>
            <person name="Ren X."/>
            <person name="Wang J."/>
            <person name="Wang X."/>
            <person name="Li D."/>
            <person name="Liu D."/>
            <person name="Zhang X."/>
            <person name="Ji Z."/>
            <person name="Zhao W."/>
            <person name="Sun Y."/>
            <person name="Zhang Z."/>
            <person name="Bao J."/>
            <person name="Han Y."/>
            <person name="Dong L."/>
            <person name="Ji J."/>
            <person name="Chen P."/>
            <person name="Wu S."/>
            <person name="Liu J."/>
            <person name="Xiao Y."/>
            <person name="Bu D."/>
            <person name="Tan J."/>
            <person name="Yang L."/>
            <person name="Ye C."/>
            <person name="Zhang J."/>
            <person name="Xu J."/>
            <person name="Zhou Y."/>
            <person name="Yu Y."/>
            <person name="Zhang B."/>
            <person name="Zhuang S."/>
            <person name="Wei H."/>
            <person name="Liu B."/>
            <person name="Lei M."/>
            <person name="Yu H."/>
            <person name="Li Y."/>
            <person name="Xu H."/>
            <person name="Wei S."/>
            <person name="He X."/>
            <person name="Fang L."/>
            <person name="Zhang Z."/>
            <person name="Zhang Y."/>
            <person name="Huang X."/>
            <person name="Su Z."/>
            <person name="Tong W."/>
            <person name="Li J."/>
            <person name="Tong Z."/>
            <person name="Li S."/>
            <person name="Ye J."/>
            <person name="Wang L."/>
            <person name="Fang L."/>
            <person name="Lei T."/>
            <person name="Chen C."/>
            <person name="Chen H."/>
            <person name="Xu Z."/>
            <person name="Li H."/>
            <person name="Huang H."/>
            <person name="Zhang F."/>
            <person name="Xu H."/>
            <person name="Li N."/>
            <person name="Zhao C."/>
            <person name="Li S."/>
            <person name="Dong L."/>
            <person name="Huang Y."/>
            <person name="Li L."/>
            <person name="Xi Y."/>
            <person name="Qi Q."/>
            <person name="Li W."/>
            <person name="Zhang B."/>
            <person name="Hu W."/>
            <person name="Zhang Y."/>
            <person name="Tian X."/>
            <person name="Jiao Y."/>
            <person name="Liang X."/>
            <person name="Jin J."/>
            <person name="Gao L."/>
            <person name="Zheng W."/>
            <person name="Hao B."/>
            <person name="Liu S."/>
            <person name="Wang W."/>
            <person name="Yuan L."/>
            <person name="Cao M."/>
            <person name="McDermott J."/>
            <person name="Samudrala R."/>
            <person name="Wang J."/>
            <person name="Wong G.K."/>
            <person name="Yang H."/>
        </authorList>
    </citation>
    <scope>NUCLEOTIDE SEQUENCE [LARGE SCALE GENOMIC DNA]</scope>
</reference>
<feature type="compositionally biased region" description="Low complexity" evidence="1">
    <location>
        <begin position="190"/>
        <end position="216"/>
    </location>
</feature>
<feature type="compositionally biased region" description="Gly residues" evidence="1">
    <location>
        <begin position="217"/>
        <end position="231"/>
    </location>
</feature>
<sequence>MAWSAQRELKYSSPTLLCPMPEARGVSTIHCRVVAQLSALPPMSLGPAHPRSHPVVPRSTTATRIPEASKTSGKGKDVLVTSDPSSRKKNPTGLGGSPGTPQATTRTATTASRAAKAEDATAKVASHGPTRTPKIGVHKTRQSTRVSTQDNPDAAADSARPSGGDAAGEEVGGGNESTGAAANSIRPSKGDVAGAEVGAGDGSMSAAADSAQLSGGNAAGAEGGAGDGVSGQGDSAATPGTSTFSSAQPTNSTQSPTWERTDRQGRRGHRG</sequence>
<accession>A3BBN4</accession>